<protein>
    <recommendedName>
        <fullName evidence="11">Ent-kaurene oxidase</fullName>
    </recommendedName>
</protein>
<keyword evidence="8" id="KW-0732">Signal</keyword>
<comment type="cofactor">
    <cofactor evidence="1 7">
        <name>heme</name>
        <dbReference type="ChEBI" id="CHEBI:30413"/>
    </cofactor>
</comment>
<keyword evidence="6" id="KW-0503">Monooxygenase</keyword>
<evidence type="ECO:0000256" key="2">
    <source>
        <dbReference type="ARBA" id="ARBA00010617"/>
    </source>
</evidence>
<evidence type="ECO:0008006" key="11">
    <source>
        <dbReference type="Google" id="ProtNLM"/>
    </source>
</evidence>
<evidence type="ECO:0000313" key="9">
    <source>
        <dbReference type="EMBL" id="GIC92984.1"/>
    </source>
</evidence>
<evidence type="ECO:0000256" key="5">
    <source>
        <dbReference type="ARBA" id="ARBA00023004"/>
    </source>
</evidence>
<dbReference type="InterPro" id="IPR002401">
    <property type="entry name" value="Cyt_P450_E_grp-I"/>
</dbReference>
<evidence type="ECO:0000256" key="4">
    <source>
        <dbReference type="ARBA" id="ARBA00023002"/>
    </source>
</evidence>
<dbReference type="GO" id="GO:0044283">
    <property type="term" value="P:small molecule biosynthetic process"/>
    <property type="evidence" value="ECO:0007669"/>
    <property type="project" value="UniProtKB-ARBA"/>
</dbReference>
<evidence type="ECO:0000256" key="1">
    <source>
        <dbReference type="ARBA" id="ARBA00001971"/>
    </source>
</evidence>
<reference evidence="9" key="2">
    <citation type="submission" date="2021-01" db="EMBL/GenBank/DDBJ databases">
        <title>Pan-genome distribution and transcriptional activeness of fungal secondary metabolism genes in Aspergillus section Fumigati.</title>
        <authorList>
            <person name="Takahashi H."/>
            <person name="Umemura M."/>
            <person name="Ninomiya A."/>
            <person name="Kusuya Y."/>
            <person name="Urayama S."/>
            <person name="Shimizu M."/>
            <person name="Watanabe A."/>
            <person name="Kamei K."/>
            <person name="Yaguchi T."/>
            <person name="Hagiwara D."/>
        </authorList>
    </citation>
    <scope>NUCLEOTIDE SEQUENCE</scope>
    <source>
        <strain evidence="9">IFM 46973</strain>
    </source>
</reference>
<proteinExistence type="inferred from homology"/>
<dbReference type="Pfam" id="PF00067">
    <property type="entry name" value="p450"/>
    <property type="match status" value="2"/>
</dbReference>
<dbReference type="PANTHER" id="PTHR46206:SF7">
    <property type="entry name" value="P450, PUTATIVE (EUROFUNG)-RELATED"/>
    <property type="match status" value="1"/>
</dbReference>
<dbReference type="InterPro" id="IPR001128">
    <property type="entry name" value="Cyt_P450"/>
</dbReference>
<accession>A0A8E0V5C3</accession>
<comment type="caution">
    <text evidence="9">The sequence shown here is derived from an EMBL/GenBank/DDBJ whole genome shotgun (WGS) entry which is preliminary data.</text>
</comment>
<sequence>MMPMILLGLMGCMLFIAQAIFRRQRNEHSLDHIPTHSFADGNNSRQRYLTNLRNLLESGYRRYNKADKAFKVTIPIGGYAIKYRVVLPKSHLEEIKHLSNNIFSWQLASRIIFAQDYTGAPDRGQWSGKALRVGIHQNLGDITKQLNLRISQYFSLHLPQQKGSVGTVNLMEFFIPTITYVTNALLVDERLSSDPTWLKETADFAVTRYGAADDVRRWPPYLASIVAPMIPSVRRLRRQREYVMKRLRPLYNELKEAGQLEKHNKTRQKGALGYEWLWGGSPDNVTLRDFSDTMMRTMIAAIHTTAKTISVALIDLLTQPELLAELKQEANEATSADASWVDIERLTKLDCFLKESQRLSPVFLRKALQLPCCPYIYYRHRNSHKGLVVTMNRIVTQDYTFKCSGLKLPKGTMVTAPAAAIATDPETFADPEVFDGHRYRRLREQHKEGASSLVLGMSTIDSLGFGLGNQACPGRFLAVNNLKLMLARLLTGWELSLEKNGQEYNGNRPNIEYNDFSVVPPSEYSLRLRRL</sequence>
<dbReference type="GO" id="GO:0016705">
    <property type="term" value="F:oxidoreductase activity, acting on paired donors, with incorporation or reduction of molecular oxygen"/>
    <property type="evidence" value="ECO:0007669"/>
    <property type="project" value="InterPro"/>
</dbReference>
<evidence type="ECO:0000256" key="7">
    <source>
        <dbReference type="PIRSR" id="PIRSR602401-1"/>
    </source>
</evidence>
<name>A0A8E0V5C3_9EURO</name>
<dbReference type="GO" id="GO:0019748">
    <property type="term" value="P:secondary metabolic process"/>
    <property type="evidence" value="ECO:0007669"/>
    <property type="project" value="UniProtKB-ARBA"/>
</dbReference>
<dbReference type="GO" id="GO:0004497">
    <property type="term" value="F:monooxygenase activity"/>
    <property type="evidence" value="ECO:0007669"/>
    <property type="project" value="UniProtKB-KW"/>
</dbReference>
<gene>
    <name evidence="9" type="ORF">Aud_009463</name>
</gene>
<dbReference type="InterPro" id="IPR036396">
    <property type="entry name" value="Cyt_P450_sf"/>
</dbReference>
<keyword evidence="4" id="KW-0560">Oxidoreductase</keyword>
<dbReference type="EMBL" id="BBXM02000007">
    <property type="protein sequence ID" value="GIC92984.1"/>
    <property type="molecule type" value="Genomic_DNA"/>
</dbReference>
<organism evidence="9 10">
    <name type="scientific">Aspergillus udagawae</name>
    <dbReference type="NCBI Taxonomy" id="91492"/>
    <lineage>
        <taxon>Eukaryota</taxon>
        <taxon>Fungi</taxon>
        <taxon>Dikarya</taxon>
        <taxon>Ascomycota</taxon>
        <taxon>Pezizomycotina</taxon>
        <taxon>Eurotiomycetes</taxon>
        <taxon>Eurotiomycetidae</taxon>
        <taxon>Eurotiales</taxon>
        <taxon>Aspergillaceae</taxon>
        <taxon>Aspergillus</taxon>
        <taxon>Aspergillus subgen. Fumigati</taxon>
    </lineage>
</organism>
<evidence type="ECO:0000256" key="3">
    <source>
        <dbReference type="ARBA" id="ARBA00022723"/>
    </source>
</evidence>
<dbReference type="PRINTS" id="PR00385">
    <property type="entry name" value="P450"/>
</dbReference>
<feature type="chain" id="PRO_5034155916" description="Ent-kaurene oxidase" evidence="8">
    <location>
        <begin position="20"/>
        <end position="531"/>
    </location>
</feature>
<dbReference type="RefSeq" id="XP_043150250.1">
    <property type="nucleotide sequence ID" value="XM_043294315.1"/>
</dbReference>
<keyword evidence="7" id="KW-0349">Heme</keyword>
<evidence type="ECO:0000256" key="8">
    <source>
        <dbReference type="SAM" id="SignalP"/>
    </source>
</evidence>
<dbReference type="GO" id="GO:0020037">
    <property type="term" value="F:heme binding"/>
    <property type="evidence" value="ECO:0007669"/>
    <property type="project" value="InterPro"/>
</dbReference>
<feature type="binding site" description="axial binding residue" evidence="7">
    <location>
        <position position="472"/>
    </location>
    <ligand>
        <name>heme</name>
        <dbReference type="ChEBI" id="CHEBI:30413"/>
    </ligand>
    <ligandPart>
        <name>Fe</name>
        <dbReference type="ChEBI" id="CHEBI:18248"/>
    </ligandPart>
</feature>
<reference evidence="9" key="1">
    <citation type="journal article" date="2015" name="Genome Announc.">
        <title>Draft Genome Sequence of the Pathogenic Filamentous Fungus Aspergillus udagawae Strain IFM 46973T.</title>
        <authorList>
            <person name="Kusuya Y."/>
            <person name="Takahashi-Nakaguchi A."/>
            <person name="Takahashi H."/>
            <person name="Yaguchi T."/>
        </authorList>
    </citation>
    <scope>NUCLEOTIDE SEQUENCE</scope>
    <source>
        <strain evidence="9">IFM 46973</strain>
    </source>
</reference>
<dbReference type="SUPFAM" id="SSF48264">
    <property type="entry name" value="Cytochrome P450"/>
    <property type="match status" value="1"/>
</dbReference>
<dbReference type="CDD" id="cd11041">
    <property type="entry name" value="CYP503A1-like"/>
    <property type="match status" value="1"/>
</dbReference>
<evidence type="ECO:0000313" key="10">
    <source>
        <dbReference type="Proteomes" id="UP000036893"/>
    </source>
</evidence>
<dbReference type="PANTHER" id="PTHR46206">
    <property type="entry name" value="CYTOCHROME P450"/>
    <property type="match status" value="1"/>
</dbReference>
<dbReference type="PRINTS" id="PR00463">
    <property type="entry name" value="EP450I"/>
</dbReference>
<evidence type="ECO:0000256" key="6">
    <source>
        <dbReference type="ARBA" id="ARBA00023033"/>
    </source>
</evidence>
<dbReference type="GO" id="GO:0005506">
    <property type="term" value="F:iron ion binding"/>
    <property type="evidence" value="ECO:0007669"/>
    <property type="project" value="InterPro"/>
</dbReference>
<keyword evidence="5 7" id="KW-0408">Iron</keyword>
<dbReference type="Proteomes" id="UP000036893">
    <property type="component" value="Unassembled WGS sequence"/>
</dbReference>
<comment type="similarity">
    <text evidence="2">Belongs to the cytochrome P450 family.</text>
</comment>
<dbReference type="GeneID" id="66996940"/>
<dbReference type="Gene3D" id="1.10.630.10">
    <property type="entry name" value="Cytochrome P450"/>
    <property type="match status" value="1"/>
</dbReference>
<dbReference type="AlphaFoldDB" id="A0A8E0V5C3"/>
<feature type="signal peptide" evidence="8">
    <location>
        <begin position="1"/>
        <end position="19"/>
    </location>
</feature>
<keyword evidence="3 7" id="KW-0479">Metal-binding</keyword>